<dbReference type="InterPro" id="IPR007219">
    <property type="entry name" value="XnlR_reg_dom"/>
</dbReference>
<dbReference type="PANTHER" id="PTHR47424">
    <property type="entry name" value="REGULATORY PROTEIN GAL4"/>
    <property type="match status" value="1"/>
</dbReference>
<evidence type="ECO:0000313" key="8">
    <source>
        <dbReference type="Proteomes" id="UP000613401"/>
    </source>
</evidence>
<dbReference type="Pfam" id="PF04082">
    <property type="entry name" value="Fungal_trans"/>
    <property type="match status" value="1"/>
</dbReference>
<evidence type="ECO:0000313" key="7">
    <source>
        <dbReference type="EMBL" id="KAF3807052.1"/>
    </source>
</evidence>
<dbReference type="GO" id="GO:0000978">
    <property type="term" value="F:RNA polymerase II cis-regulatory region sequence-specific DNA binding"/>
    <property type="evidence" value="ECO:0007669"/>
    <property type="project" value="TreeGrafter"/>
</dbReference>
<dbReference type="GO" id="GO:0005634">
    <property type="term" value="C:nucleus"/>
    <property type="evidence" value="ECO:0007669"/>
    <property type="project" value="TreeGrafter"/>
</dbReference>
<dbReference type="EMBL" id="WVTB01000032">
    <property type="protein sequence ID" value="KAF3807052.1"/>
    <property type="molecule type" value="Genomic_DNA"/>
</dbReference>
<reference evidence="7" key="2">
    <citation type="submission" date="2020-03" db="EMBL/GenBank/DDBJ databases">
        <authorList>
            <person name="Fu F.-F."/>
            <person name="Chen J."/>
        </authorList>
    </citation>
    <scope>NUCLEOTIDE SEQUENCE</scope>
    <source>
        <strain evidence="7">Lc1</strain>
    </source>
</reference>
<dbReference type="GeneID" id="69014453"/>
<evidence type="ECO:0000256" key="3">
    <source>
        <dbReference type="ARBA" id="ARBA00023163"/>
    </source>
</evidence>
<proteinExistence type="predicted"/>
<evidence type="ECO:0000256" key="4">
    <source>
        <dbReference type="ARBA" id="ARBA00023242"/>
    </source>
</evidence>
<keyword evidence="8" id="KW-1185">Reference proteome</keyword>
<dbReference type="PANTHER" id="PTHR47424:SF3">
    <property type="entry name" value="REGULATORY PROTEIN GAL4"/>
    <property type="match status" value="1"/>
</dbReference>
<accession>A0A8H4CNL0</accession>
<dbReference type="GO" id="GO:0000435">
    <property type="term" value="P:positive regulation of transcription from RNA polymerase II promoter by galactose"/>
    <property type="evidence" value="ECO:0007669"/>
    <property type="project" value="TreeGrafter"/>
</dbReference>
<feature type="domain" description="Xylanolytic transcriptional activator regulatory" evidence="6">
    <location>
        <begin position="391"/>
        <end position="464"/>
    </location>
</feature>
<feature type="non-terminal residue" evidence="7">
    <location>
        <position position="1"/>
    </location>
</feature>
<dbReference type="AlphaFoldDB" id="A0A8H4CNL0"/>
<evidence type="ECO:0000256" key="5">
    <source>
        <dbReference type="SAM" id="MobiDB-lite"/>
    </source>
</evidence>
<keyword evidence="3" id="KW-0804">Transcription</keyword>
<sequence>GHKLWRSLTPRPQHLPLPGISTSFSLNPRVYRVRSSTAKKILQAERQQILPMENLTPPVANVRKRKRIPIACSACRARKSRGSLAANMVSVSEICLTKGSRMKKGLTNLQSRYLEQVENRLADVEEEINRLKRLVPNAIPNGKQHVIQSRSTSSRRDHPSESPYGEDSLHVEDGSLPGISPDATDGVGTIEFGNEETWAYFGPSSNIAFTRIIRRTLSHLLHNAQKSQQPGVVSPDRDAQQHILAVSRSESPIDDSYDYRKLETPAEASRLPPEPELTRLIRQFFSDTGLLFPYVHEDSFWKNYTQFRATGLKSARHSWLSLLNMILAMATSTANADGLGLNDRQAISEVYYRRAKVLSMSQMGATANVEAVQVMLLMSQYLQGSQRSIQTWAIHGIAVKAAMELGLHSQLALQRFDPLEREIRIRTWYGCVALDRTLSLTFGRPPIVPQIYIRTPQPSHFIPYPDNSKILRWSQNENSTLFWNGSLTLYGVTASVIDELYESNLGSSVTPIPPANIVSTVIHTGQKLAAWQASLPTSMRLVEPSEICDSAESPISLKFRVILTLRYHNLHILSHRPILDRCLQALDGTPQTDQETATLQQGWYLSKDACLQSAESIVRLVEACKSSSDKQPTISYLGAWWFSLYFTFNAALTIVAIKMIEERSSPSPFDRSYSNATERLDEVLKDAVNCIARLDKQNQMVEKCAKFTATLIFLVQSLSTGRIYQTYRGNSDPANNQVVPARDNGIVPDAPIQVIPPTGEVLPVNVPTNNGMDEAFADLMNFLPPNFNDFSASSGPFAMSELMDDFATGDLFW</sequence>
<dbReference type="GO" id="GO:0008270">
    <property type="term" value="F:zinc ion binding"/>
    <property type="evidence" value="ECO:0007669"/>
    <property type="project" value="InterPro"/>
</dbReference>
<dbReference type="RefSeq" id="XP_045266211.1">
    <property type="nucleotide sequence ID" value="XM_045407290.1"/>
</dbReference>
<name>A0A8H4CNL0_COLGL</name>
<evidence type="ECO:0000256" key="1">
    <source>
        <dbReference type="ARBA" id="ARBA00023015"/>
    </source>
</evidence>
<reference evidence="7" key="1">
    <citation type="journal article" date="2020" name="Phytopathology">
        <title>Genome sequence and comparative analysis of Colletotrichum gloeosporioides isolated from Liriodendron leaves.</title>
        <authorList>
            <person name="Fu F.F."/>
            <person name="Hao Z."/>
            <person name="Wang P."/>
            <person name="Lu Y."/>
            <person name="Xue L.J."/>
            <person name="Wei G."/>
            <person name="Tian Y."/>
            <person name="Baishi H."/>
            <person name="Xu H."/>
            <person name="Shi J."/>
            <person name="Cheng T."/>
            <person name="Wang G."/>
            <person name="Yi Y."/>
            <person name="Chen J."/>
        </authorList>
    </citation>
    <scope>NUCLEOTIDE SEQUENCE</scope>
    <source>
        <strain evidence="7">Lc1</strain>
    </source>
</reference>
<dbReference type="CDD" id="cd12148">
    <property type="entry name" value="fungal_TF_MHR"/>
    <property type="match status" value="1"/>
</dbReference>
<feature type="region of interest" description="Disordered" evidence="5">
    <location>
        <begin position="139"/>
        <end position="184"/>
    </location>
</feature>
<dbReference type="GO" id="GO:0006351">
    <property type="term" value="P:DNA-templated transcription"/>
    <property type="evidence" value="ECO:0007669"/>
    <property type="project" value="InterPro"/>
</dbReference>
<keyword evidence="1" id="KW-0805">Transcription regulation</keyword>
<evidence type="ECO:0000259" key="6">
    <source>
        <dbReference type="SMART" id="SM00906"/>
    </source>
</evidence>
<dbReference type="Proteomes" id="UP000613401">
    <property type="component" value="Unassembled WGS sequence"/>
</dbReference>
<dbReference type="SMART" id="SM00906">
    <property type="entry name" value="Fungal_trans"/>
    <property type="match status" value="1"/>
</dbReference>
<keyword evidence="4" id="KW-0539">Nucleus</keyword>
<keyword evidence="2" id="KW-0238">DNA-binding</keyword>
<dbReference type="GO" id="GO:0000981">
    <property type="term" value="F:DNA-binding transcription factor activity, RNA polymerase II-specific"/>
    <property type="evidence" value="ECO:0007669"/>
    <property type="project" value="TreeGrafter"/>
</dbReference>
<comment type="caution">
    <text evidence="7">The sequence shown here is derived from an EMBL/GenBank/DDBJ whole genome shotgun (WGS) entry which is preliminary data.</text>
</comment>
<gene>
    <name evidence="7" type="ORF">GCG54_00007308</name>
</gene>
<organism evidence="7 8">
    <name type="scientific">Colletotrichum gloeosporioides</name>
    <name type="common">Anthracnose fungus</name>
    <name type="synonym">Glomerella cingulata</name>
    <dbReference type="NCBI Taxonomy" id="474922"/>
    <lineage>
        <taxon>Eukaryota</taxon>
        <taxon>Fungi</taxon>
        <taxon>Dikarya</taxon>
        <taxon>Ascomycota</taxon>
        <taxon>Pezizomycotina</taxon>
        <taxon>Sordariomycetes</taxon>
        <taxon>Hypocreomycetidae</taxon>
        <taxon>Glomerellales</taxon>
        <taxon>Glomerellaceae</taxon>
        <taxon>Colletotrichum</taxon>
        <taxon>Colletotrichum gloeosporioides species complex</taxon>
    </lineage>
</organism>
<protein>
    <recommendedName>
        <fullName evidence="6">Xylanolytic transcriptional activator regulatory domain-containing protein</fullName>
    </recommendedName>
</protein>
<evidence type="ECO:0000256" key="2">
    <source>
        <dbReference type="ARBA" id="ARBA00023125"/>
    </source>
</evidence>
<dbReference type="InterPro" id="IPR051127">
    <property type="entry name" value="Fungal_SecMet_Regulators"/>
</dbReference>